<gene>
    <name evidence="3" type="ORF">WG622_02615</name>
</gene>
<evidence type="ECO:0000259" key="2">
    <source>
        <dbReference type="PROSITE" id="PS00028"/>
    </source>
</evidence>
<feature type="domain" description="C2H2-type" evidence="2">
    <location>
        <begin position="67"/>
        <end position="89"/>
    </location>
</feature>
<comment type="caution">
    <text evidence="3">The sequence shown here is derived from an EMBL/GenBank/DDBJ whole genome shotgun (WGS) entry which is preliminary data.</text>
</comment>
<keyword evidence="4" id="KW-1185">Reference proteome</keyword>
<dbReference type="Proteomes" id="UP001368270">
    <property type="component" value="Unassembled WGS sequence"/>
</dbReference>
<dbReference type="InterPro" id="IPR013087">
    <property type="entry name" value="Znf_C2H2_type"/>
</dbReference>
<name>A0ABU8QCI8_9RHOB</name>
<organism evidence="3 4">
    <name type="scientific">Cognatishimia coralii</name>
    <dbReference type="NCBI Taxonomy" id="3083254"/>
    <lineage>
        <taxon>Bacteria</taxon>
        <taxon>Pseudomonadati</taxon>
        <taxon>Pseudomonadota</taxon>
        <taxon>Alphaproteobacteria</taxon>
        <taxon>Rhodobacterales</taxon>
        <taxon>Paracoccaceae</taxon>
        <taxon>Cognatishimia</taxon>
    </lineage>
</organism>
<evidence type="ECO:0000313" key="4">
    <source>
        <dbReference type="Proteomes" id="UP001368270"/>
    </source>
</evidence>
<sequence length="127" mass="14313">MTGNTHGGAAQKRGPDFTSGNSWPMREEPAPLVLEKSLPDGPYDRFGRTYTPRQNAVEGRGRCEIYCKHCDARFSTEKEAARHVALTQHHVIVSRAHEIVPVDTHDDWTLWEDGAGVSYGDRYPEYV</sequence>
<accession>A0ABU8QCI8</accession>
<evidence type="ECO:0000256" key="1">
    <source>
        <dbReference type="SAM" id="MobiDB-lite"/>
    </source>
</evidence>
<dbReference type="EMBL" id="JBBGAZ010000001">
    <property type="protein sequence ID" value="MEJ5217120.1"/>
    <property type="molecule type" value="Genomic_DNA"/>
</dbReference>
<dbReference type="RefSeq" id="WP_339402160.1">
    <property type="nucleotide sequence ID" value="NZ_JBBGAZ010000001.1"/>
</dbReference>
<evidence type="ECO:0000313" key="3">
    <source>
        <dbReference type="EMBL" id="MEJ5217120.1"/>
    </source>
</evidence>
<dbReference type="PROSITE" id="PS00028">
    <property type="entry name" value="ZINC_FINGER_C2H2_1"/>
    <property type="match status" value="1"/>
</dbReference>
<feature type="region of interest" description="Disordered" evidence="1">
    <location>
        <begin position="1"/>
        <end position="50"/>
    </location>
</feature>
<proteinExistence type="predicted"/>
<protein>
    <recommendedName>
        <fullName evidence="2">C2H2-type domain-containing protein</fullName>
    </recommendedName>
</protein>
<reference evidence="3 4" key="1">
    <citation type="submission" date="2024-03" db="EMBL/GenBank/DDBJ databases">
        <title>Cognatishimia coralii sp. nov., a marine bacterium isolated from coral surrounding seawater.</title>
        <authorList>
            <person name="Liu X."/>
            <person name="Liu S."/>
            <person name="Sun H."/>
            <person name="Zhang Y."/>
        </authorList>
    </citation>
    <scope>NUCLEOTIDE SEQUENCE [LARGE SCALE GENOMIC DNA]</scope>
    <source>
        <strain evidence="3 4">D5M38</strain>
    </source>
</reference>